<evidence type="ECO:0000256" key="1">
    <source>
        <dbReference type="SAM" id="SignalP"/>
    </source>
</evidence>
<name>A0A3D8K0J2_9BURK</name>
<evidence type="ECO:0000313" key="3">
    <source>
        <dbReference type="Proteomes" id="UP000256838"/>
    </source>
</evidence>
<accession>A0A3D8K0J2</accession>
<evidence type="ECO:0000313" key="2">
    <source>
        <dbReference type="EMBL" id="RDU98933.1"/>
    </source>
</evidence>
<dbReference type="EMBL" id="QRGA01000006">
    <property type="protein sequence ID" value="RDU98933.1"/>
    <property type="molecule type" value="Genomic_DNA"/>
</dbReference>
<dbReference type="AlphaFoldDB" id="A0A3D8K0J2"/>
<feature type="signal peptide" evidence="1">
    <location>
        <begin position="1"/>
        <end position="21"/>
    </location>
</feature>
<organism evidence="2 3">
    <name type="scientific">Trinickia dinghuensis</name>
    <dbReference type="NCBI Taxonomy" id="2291023"/>
    <lineage>
        <taxon>Bacteria</taxon>
        <taxon>Pseudomonadati</taxon>
        <taxon>Pseudomonadota</taxon>
        <taxon>Betaproteobacteria</taxon>
        <taxon>Burkholderiales</taxon>
        <taxon>Burkholderiaceae</taxon>
        <taxon>Trinickia</taxon>
    </lineage>
</organism>
<gene>
    <name evidence="2" type="ORF">DWV00_11865</name>
</gene>
<dbReference type="Proteomes" id="UP000256838">
    <property type="component" value="Unassembled WGS sequence"/>
</dbReference>
<sequence>MLIKQIALSAAACVLTSVACAAQPPSILVCKIEQVTLGHAKPGQEEAMRNIFGVREGDVLRFPVSKLEASGDTYVMHGLKVTWDTVTISRTAGTVTYSEGLFGTATGTCEAEQTKF</sequence>
<keyword evidence="3" id="KW-1185">Reference proteome</keyword>
<dbReference type="PROSITE" id="PS51257">
    <property type="entry name" value="PROKAR_LIPOPROTEIN"/>
    <property type="match status" value="1"/>
</dbReference>
<keyword evidence="1" id="KW-0732">Signal</keyword>
<proteinExistence type="predicted"/>
<dbReference type="RefSeq" id="WP_115533748.1">
    <property type="nucleotide sequence ID" value="NZ_QRGA01000006.1"/>
</dbReference>
<comment type="caution">
    <text evidence="2">The sequence shown here is derived from an EMBL/GenBank/DDBJ whole genome shotgun (WGS) entry which is preliminary data.</text>
</comment>
<reference evidence="2 3" key="1">
    <citation type="submission" date="2018-08" db="EMBL/GenBank/DDBJ databases">
        <title>Paraburkholderia sp. DHOM06 isolated from forest soil.</title>
        <authorList>
            <person name="Gao Z.-H."/>
            <person name="Qiu L.-H."/>
        </authorList>
    </citation>
    <scope>NUCLEOTIDE SEQUENCE [LARGE SCALE GENOMIC DNA]</scope>
    <source>
        <strain evidence="2 3">DHOM06</strain>
    </source>
</reference>
<protein>
    <submittedName>
        <fullName evidence="2">Uncharacterized protein</fullName>
    </submittedName>
</protein>
<feature type="chain" id="PRO_5017776681" evidence="1">
    <location>
        <begin position="22"/>
        <end position="116"/>
    </location>
</feature>